<name>A0A4R3L5K8_9BACL</name>
<feature type="transmembrane region" description="Helical" evidence="6">
    <location>
        <begin position="9"/>
        <end position="32"/>
    </location>
</feature>
<comment type="catalytic activity">
    <reaction evidence="6">
        <text>Cleavage of hydrophobic, N-terminal signal or leader sequences from secreted and periplasmic proteins.</text>
        <dbReference type="EC" id="3.4.21.89"/>
    </reaction>
</comment>
<dbReference type="OrthoDB" id="9802919at2"/>
<sequence length="152" mass="17453">MEKIQRKWVVFGVLIVSAMIGFFIVTQFYILVEVIGTSMEPTFQNGEVIVVEKTDQVKRGEIVYFQYGSLRYIKRVIGVSGDQIEVKNNQIYVNGQPLREPYVQQKQMESFGPITVPEQTLFVLGDDRSQSIDSRHMGFIPVKDLKGRVVFE</sequence>
<dbReference type="GO" id="GO:0006465">
    <property type="term" value="P:signal peptide processing"/>
    <property type="evidence" value="ECO:0007669"/>
    <property type="project" value="InterPro"/>
</dbReference>
<dbReference type="RefSeq" id="WP_131924074.1">
    <property type="nucleotide sequence ID" value="NZ_SMAG01000003.1"/>
</dbReference>
<dbReference type="InterPro" id="IPR019756">
    <property type="entry name" value="Pept_S26A_signal_pept_1_Ser-AS"/>
</dbReference>
<gene>
    <name evidence="8" type="ORF">EDD58_10394</name>
</gene>
<dbReference type="PROSITE" id="PS00501">
    <property type="entry name" value="SPASE_I_1"/>
    <property type="match status" value="1"/>
</dbReference>
<dbReference type="InterPro" id="IPR019533">
    <property type="entry name" value="Peptidase_S26"/>
</dbReference>
<evidence type="ECO:0000256" key="3">
    <source>
        <dbReference type="ARBA" id="ARBA00022670"/>
    </source>
</evidence>
<feature type="domain" description="Peptidase S26" evidence="7">
    <location>
        <begin position="8"/>
        <end position="151"/>
    </location>
</feature>
<dbReference type="CDD" id="cd06530">
    <property type="entry name" value="S26_SPase_I"/>
    <property type="match status" value="1"/>
</dbReference>
<evidence type="ECO:0000313" key="9">
    <source>
        <dbReference type="Proteomes" id="UP000294937"/>
    </source>
</evidence>
<evidence type="ECO:0000256" key="1">
    <source>
        <dbReference type="ARBA" id="ARBA00004401"/>
    </source>
</evidence>
<dbReference type="GO" id="GO:0005886">
    <property type="term" value="C:plasma membrane"/>
    <property type="evidence" value="ECO:0007669"/>
    <property type="project" value="UniProtKB-SubCell"/>
</dbReference>
<dbReference type="Gene3D" id="2.10.109.10">
    <property type="entry name" value="Umud Fragment, subunit A"/>
    <property type="match status" value="1"/>
</dbReference>
<evidence type="ECO:0000256" key="2">
    <source>
        <dbReference type="ARBA" id="ARBA00009370"/>
    </source>
</evidence>
<dbReference type="GO" id="GO:0009003">
    <property type="term" value="F:signal peptidase activity"/>
    <property type="evidence" value="ECO:0007669"/>
    <property type="project" value="UniProtKB-EC"/>
</dbReference>
<dbReference type="NCBIfam" id="TIGR02227">
    <property type="entry name" value="sigpep_I_bact"/>
    <property type="match status" value="1"/>
</dbReference>
<evidence type="ECO:0000313" key="8">
    <source>
        <dbReference type="EMBL" id="TCS94682.1"/>
    </source>
</evidence>
<dbReference type="PANTHER" id="PTHR43390">
    <property type="entry name" value="SIGNAL PEPTIDASE I"/>
    <property type="match status" value="1"/>
</dbReference>
<comment type="subcellular location">
    <subcellularLocation>
        <location evidence="1">Cell membrane</location>
        <topology evidence="1">Single-pass type II membrane protein</topology>
    </subcellularLocation>
    <subcellularLocation>
        <location evidence="6">Membrane</location>
        <topology evidence="6">Single-pass type II membrane protein</topology>
    </subcellularLocation>
</comment>
<keyword evidence="6" id="KW-1133">Transmembrane helix</keyword>
<proteinExistence type="inferred from homology"/>
<feature type="active site" evidence="5">
    <location>
        <position position="74"/>
    </location>
</feature>
<keyword evidence="3 6" id="KW-0645">Protease</keyword>
<dbReference type="Proteomes" id="UP000294937">
    <property type="component" value="Unassembled WGS sequence"/>
</dbReference>
<protein>
    <recommendedName>
        <fullName evidence="6">Signal peptidase I</fullName>
        <ecNumber evidence="6">3.4.21.89</ecNumber>
    </recommendedName>
</protein>
<dbReference type="GO" id="GO:0004252">
    <property type="term" value="F:serine-type endopeptidase activity"/>
    <property type="evidence" value="ECO:0007669"/>
    <property type="project" value="InterPro"/>
</dbReference>
<evidence type="ECO:0000256" key="5">
    <source>
        <dbReference type="PIRSR" id="PIRSR600223-1"/>
    </source>
</evidence>
<dbReference type="InterPro" id="IPR000223">
    <property type="entry name" value="Pept_S26A_signal_pept_1"/>
</dbReference>
<keyword evidence="6" id="KW-0472">Membrane</keyword>
<dbReference type="SUPFAM" id="SSF51306">
    <property type="entry name" value="LexA/Signal peptidase"/>
    <property type="match status" value="1"/>
</dbReference>
<dbReference type="PRINTS" id="PR00727">
    <property type="entry name" value="LEADERPTASE"/>
</dbReference>
<keyword evidence="4 6" id="KW-0378">Hydrolase</keyword>
<reference evidence="8 9" key="1">
    <citation type="submission" date="2019-03" db="EMBL/GenBank/DDBJ databases">
        <title>Genomic Encyclopedia of Type Strains, Phase IV (KMG-IV): sequencing the most valuable type-strain genomes for metagenomic binning, comparative biology and taxonomic classification.</title>
        <authorList>
            <person name="Goeker M."/>
        </authorList>
    </citation>
    <scope>NUCLEOTIDE SEQUENCE [LARGE SCALE GENOMIC DNA]</scope>
    <source>
        <strain evidence="8 9">DSM 45707</strain>
    </source>
</reference>
<keyword evidence="9" id="KW-1185">Reference proteome</keyword>
<dbReference type="PANTHER" id="PTHR43390:SF1">
    <property type="entry name" value="CHLOROPLAST PROCESSING PEPTIDASE"/>
    <property type="match status" value="1"/>
</dbReference>
<keyword evidence="6" id="KW-0812">Transmembrane</keyword>
<dbReference type="EMBL" id="SMAG01000003">
    <property type="protein sequence ID" value="TCS94682.1"/>
    <property type="molecule type" value="Genomic_DNA"/>
</dbReference>
<dbReference type="EC" id="3.4.21.89" evidence="6"/>
<feature type="active site" evidence="5">
    <location>
        <position position="38"/>
    </location>
</feature>
<evidence type="ECO:0000259" key="7">
    <source>
        <dbReference type="Pfam" id="PF10502"/>
    </source>
</evidence>
<dbReference type="AlphaFoldDB" id="A0A4R3L5K8"/>
<evidence type="ECO:0000256" key="4">
    <source>
        <dbReference type="ARBA" id="ARBA00022801"/>
    </source>
</evidence>
<accession>A0A4R3L5K8</accession>
<evidence type="ECO:0000256" key="6">
    <source>
        <dbReference type="RuleBase" id="RU362042"/>
    </source>
</evidence>
<organism evidence="8 9">
    <name type="scientific">Hazenella coriacea</name>
    <dbReference type="NCBI Taxonomy" id="1179467"/>
    <lineage>
        <taxon>Bacteria</taxon>
        <taxon>Bacillati</taxon>
        <taxon>Bacillota</taxon>
        <taxon>Bacilli</taxon>
        <taxon>Bacillales</taxon>
        <taxon>Thermoactinomycetaceae</taxon>
        <taxon>Hazenella</taxon>
    </lineage>
</organism>
<dbReference type="InterPro" id="IPR036286">
    <property type="entry name" value="LexA/Signal_pep-like_sf"/>
</dbReference>
<comment type="caution">
    <text evidence="8">The sequence shown here is derived from an EMBL/GenBank/DDBJ whole genome shotgun (WGS) entry which is preliminary data.</text>
</comment>
<dbReference type="Pfam" id="PF10502">
    <property type="entry name" value="Peptidase_S26"/>
    <property type="match status" value="1"/>
</dbReference>
<comment type="similarity">
    <text evidence="2 6">Belongs to the peptidase S26 family.</text>
</comment>